<evidence type="ECO:0000313" key="2">
    <source>
        <dbReference type="Proteomes" id="UP000245959"/>
    </source>
</evidence>
<comment type="caution">
    <text evidence="1">The sequence shown here is derived from an EMBL/GenBank/DDBJ whole genome shotgun (WGS) entry which is preliminary data.</text>
</comment>
<name>A0A2U1B6D5_9BACT</name>
<gene>
    <name evidence="1" type="ORF">C8D82_1078</name>
</gene>
<dbReference type="AlphaFoldDB" id="A0A2U1B6D5"/>
<organism evidence="1 2">
    <name type="scientific">Victivallis vadensis</name>
    <dbReference type="NCBI Taxonomy" id="172901"/>
    <lineage>
        <taxon>Bacteria</taxon>
        <taxon>Pseudomonadati</taxon>
        <taxon>Lentisphaerota</taxon>
        <taxon>Lentisphaeria</taxon>
        <taxon>Victivallales</taxon>
        <taxon>Victivallaceae</taxon>
        <taxon>Victivallis</taxon>
    </lineage>
</organism>
<evidence type="ECO:0000313" key="1">
    <source>
        <dbReference type="EMBL" id="PVY44253.1"/>
    </source>
</evidence>
<protein>
    <submittedName>
        <fullName evidence="1">Uncharacterized protein</fullName>
    </submittedName>
</protein>
<dbReference type="RefSeq" id="WP_133245065.1">
    <property type="nucleotide sequence ID" value="NZ_CABMMC010000068.1"/>
</dbReference>
<dbReference type="Proteomes" id="UP000245959">
    <property type="component" value="Unassembled WGS sequence"/>
</dbReference>
<accession>A0A2U1B6D5</accession>
<reference evidence="1 2" key="1">
    <citation type="submission" date="2018-04" db="EMBL/GenBank/DDBJ databases">
        <title>Genomic Encyclopedia of Type Strains, Phase IV (KMG-IV): sequencing the most valuable type-strain genomes for metagenomic binning, comparative biology and taxonomic classification.</title>
        <authorList>
            <person name="Goeker M."/>
        </authorList>
    </citation>
    <scope>NUCLEOTIDE SEQUENCE [LARGE SCALE GENOMIC DNA]</scope>
    <source>
        <strain evidence="1 2">DSM 14823</strain>
    </source>
</reference>
<proteinExistence type="predicted"/>
<keyword evidence="2" id="KW-1185">Reference proteome</keyword>
<dbReference type="GeneID" id="78297423"/>
<sequence>MIINEQLKQFVVELSKQHSPFKRQNDNQKYQSKYVEIFELIFSKLSDLESSVQIHRDNFQDTYRNYKDVLNDLYNDCLIYFYTSKSGSLIHGNQGFSDKNKGDYSKSFSSFYKLDSITIEQYKTNNYIKTNRIKQYKKKLKQYIKQINVTPNFSAEEKHHTENKWYNHLTNSEGKQVMEELPHYGQYTDGRIYSKFHTMKREIRKTLKLCGSSITEVFDISHCYPTLIGVLIEGHLKDETVESYRKYIMENDIYTDALKETNLPITKENRDRIKPYFNKFILSTIRDNKRNLKWEDENNDPILFSGVVNFFRN</sequence>
<dbReference type="EMBL" id="QEKH01000007">
    <property type="protein sequence ID" value="PVY44253.1"/>
    <property type="molecule type" value="Genomic_DNA"/>
</dbReference>